<evidence type="ECO:0000313" key="2">
    <source>
        <dbReference type="EMBL" id="WMV59077.1"/>
    </source>
</evidence>
<evidence type="ECO:0000259" key="1">
    <source>
        <dbReference type="Pfam" id="PF00078"/>
    </source>
</evidence>
<reference evidence="2" key="1">
    <citation type="submission" date="2023-08" db="EMBL/GenBank/DDBJ databases">
        <title>A de novo genome assembly of Solanum verrucosum Schlechtendal, a Mexican diploid species geographically isolated from the other diploid A-genome species in potato relatives.</title>
        <authorList>
            <person name="Hosaka K."/>
        </authorList>
    </citation>
    <scope>NUCLEOTIDE SEQUENCE</scope>
    <source>
        <tissue evidence="2">Young leaves</tissue>
    </source>
</reference>
<dbReference type="PANTHER" id="PTHR33116">
    <property type="entry name" value="REVERSE TRANSCRIPTASE ZINC-BINDING DOMAIN-CONTAINING PROTEIN-RELATED-RELATED"/>
    <property type="match status" value="1"/>
</dbReference>
<dbReference type="EMBL" id="CP133623">
    <property type="protein sequence ID" value="WMV59077.1"/>
    <property type="molecule type" value="Genomic_DNA"/>
</dbReference>
<proteinExistence type="predicted"/>
<protein>
    <recommendedName>
        <fullName evidence="1">Reverse transcriptase domain-containing protein</fullName>
    </recommendedName>
</protein>
<dbReference type="Proteomes" id="UP001234989">
    <property type="component" value="Chromosome 12"/>
</dbReference>
<dbReference type="CDD" id="cd01650">
    <property type="entry name" value="RT_nLTR_like"/>
    <property type="match status" value="1"/>
</dbReference>
<dbReference type="AlphaFoldDB" id="A0AAF0V680"/>
<gene>
    <name evidence="2" type="ORF">MTR67_052462</name>
</gene>
<feature type="domain" description="Reverse transcriptase" evidence="1">
    <location>
        <begin position="78"/>
        <end position="247"/>
    </location>
</feature>
<accession>A0AAF0V680</accession>
<keyword evidence="3" id="KW-1185">Reference proteome</keyword>
<sequence length="436" mass="51053">MGTTLGSFILKGRRRKLQISELQTREGDWITTSQNIREEVVAVFKEQFQETQEITDYSMLQSIPKLITAELNVEIERLPEKDEVKKEIIRDISRRNQLYNVVVKLDMTKAYDRVSWKYLIQVLRRGLKQGDPLSSTLFIIVAEVFARSLNNLFEDLEYKGYGMPKWNPKINHLSYADDTILFCLGQPFSMRKMIKVLIKYEDVSRQLINLDKSLVYLHEKVPIGASYQIRRITGIRMGSFPFTYLGCPMFYERKNKSHFEVLIKKVAKRMHSWQNRLLSFGRRYILIAHVLQSMSIYILSAMNPPKSVLVQLHKLFAKIFWGNYTGASSKHWVSWENMCYPKKEGGCTVLYRRGQYKGGGDKDKNIHHLGNWDETKLLTRLSQEIIEYIIESIKPSVGEGNDTAWWMGNTQGAFTVKFAWQQMRKKKEGRRDYDLL</sequence>
<name>A0AAF0V680_SOLVR</name>
<dbReference type="Pfam" id="PF00078">
    <property type="entry name" value="RVT_1"/>
    <property type="match status" value="1"/>
</dbReference>
<evidence type="ECO:0000313" key="3">
    <source>
        <dbReference type="Proteomes" id="UP001234989"/>
    </source>
</evidence>
<dbReference type="InterPro" id="IPR000477">
    <property type="entry name" value="RT_dom"/>
</dbReference>
<dbReference type="PANTHER" id="PTHR33116:SF67">
    <property type="entry name" value="REVERSE TRANSCRIPTASE"/>
    <property type="match status" value="1"/>
</dbReference>
<organism evidence="2 3">
    <name type="scientific">Solanum verrucosum</name>
    <dbReference type="NCBI Taxonomy" id="315347"/>
    <lineage>
        <taxon>Eukaryota</taxon>
        <taxon>Viridiplantae</taxon>
        <taxon>Streptophyta</taxon>
        <taxon>Embryophyta</taxon>
        <taxon>Tracheophyta</taxon>
        <taxon>Spermatophyta</taxon>
        <taxon>Magnoliopsida</taxon>
        <taxon>eudicotyledons</taxon>
        <taxon>Gunneridae</taxon>
        <taxon>Pentapetalae</taxon>
        <taxon>asterids</taxon>
        <taxon>lamiids</taxon>
        <taxon>Solanales</taxon>
        <taxon>Solanaceae</taxon>
        <taxon>Solanoideae</taxon>
        <taxon>Solaneae</taxon>
        <taxon>Solanum</taxon>
    </lineage>
</organism>